<feature type="compositionally biased region" description="Basic and acidic residues" evidence="4">
    <location>
        <begin position="259"/>
        <end position="275"/>
    </location>
</feature>
<feature type="compositionally biased region" description="Basic and acidic residues" evidence="4">
    <location>
        <begin position="327"/>
        <end position="338"/>
    </location>
</feature>
<dbReference type="GO" id="GO:0005730">
    <property type="term" value="C:nucleolus"/>
    <property type="evidence" value="ECO:0007669"/>
    <property type="project" value="TreeGrafter"/>
</dbReference>
<feature type="compositionally biased region" description="Polar residues" evidence="4">
    <location>
        <begin position="168"/>
        <end position="198"/>
    </location>
</feature>
<evidence type="ECO:0000256" key="3">
    <source>
        <dbReference type="ARBA" id="ARBA00023242"/>
    </source>
</evidence>
<dbReference type="GO" id="GO:0042273">
    <property type="term" value="P:ribosomal large subunit biogenesis"/>
    <property type="evidence" value="ECO:0007669"/>
    <property type="project" value="TreeGrafter"/>
</dbReference>
<reference evidence="6 7" key="1">
    <citation type="submission" date="2018-02" db="EMBL/GenBank/DDBJ databases">
        <title>The genomes of Aspergillus section Nigri reveals drivers in fungal speciation.</title>
        <authorList>
            <consortium name="DOE Joint Genome Institute"/>
            <person name="Vesth T.C."/>
            <person name="Nybo J."/>
            <person name="Theobald S."/>
            <person name="Brandl J."/>
            <person name="Frisvad J.C."/>
            <person name="Nielsen K.F."/>
            <person name="Lyhne E.K."/>
            <person name="Kogle M.E."/>
            <person name="Kuo A."/>
            <person name="Riley R."/>
            <person name="Clum A."/>
            <person name="Nolan M."/>
            <person name="Lipzen A."/>
            <person name="Salamov A."/>
            <person name="Henrissat B."/>
            <person name="Wiebenga A."/>
            <person name="De vries R.P."/>
            <person name="Grigoriev I.V."/>
            <person name="Mortensen U.H."/>
            <person name="Andersen M.R."/>
            <person name="Baker S.E."/>
        </authorList>
    </citation>
    <scope>NUCLEOTIDE SEQUENCE [LARGE SCALE GENOMIC DNA]</scope>
    <source>
        <strain evidence="6 7">CBS 114.51</strain>
    </source>
</reference>
<evidence type="ECO:0000256" key="4">
    <source>
        <dbReference type="SAM" id="MobiDB-lite"/>
    </source>
</evidence>
<dbReference type="EMBL" id="KZ824795">
    <property type="protein sequence ID" value="RAH81426.1"/>
    <property type="molecule type" value="Genomic_DNA"/>
</dbReference>
<comment type="subcellular location">
    <subcellularLocation>
        <location evidence="1">Nucleus</location>
    </subcellularLocation>
</comment>
<dbReference type="GO" id="GO:0042274">
    <property type="term" value="P:ribosomal small subunit biogenesis"/>
    <property type="evidence" value="ECO:0007669"/>
    <property type="project" value="TreeGrafter"/>
</dbReference>
<name>A0A8T8WZV3_ASPJA</name>
<feature type="compositionally biased region" description="Basic and acidic residues" evidence="4">
    <location>
        <begin position="378"/>
        <end position="387"/>
    </location>
</feature>
<feature type="compositionally biased region" description="Polar residues" evidence="4">
    <location>
        <begin position="50"/>
        <end position="60"/>
    </location>
</feature>
<evidence type="ECO:0000313" key="6">
    <source>
        <dbReference type="EMBL" id="RAH81426.1"/>
    </source>
</evidence>
<feature type="compositionally biased region" description="Basic and acidic residues" evidence="4">
    <location>
        <begin position="399"/>
        <end position="437"/>
    </location>
</feature>
<dbReference type="Proteomes" id="UP000249497">
    <property type="component" value="Unassembled WGS sequence"/>
</dbReference>
<comment type="similarity">
    <text evidence="2">Belongs to the SURF6 family.</text>
</comment>
<feature type="compositionally biased region" description="Basic and acidic residues" evidence="4">
    <location>
        <begin position="236"/>
        <end position="251"/>
    </location>
</feature>
<evidence type="ECO:0000256" key="2">
    <source>
        <dbReference type="ARBA" id="ARBA00005904"/>
    </source>
</evidence>
<dbReference type="PANTHER" id="PTHR14369">
    <property type="entry name" value="SURFEIT LOCUS PROTEIN 6"/>
    <property type="match status" value="1"/>
</dbReference>
<proteinExistence type="inferred from homology"/>
<feature type="compositionally biased region" description="Basic and acidic residues" evidence="4">
    <location>
        <begin position="215"/>
        <end position="227"/>
    </location>
</feature>
<dbReference type="InterPro" id="IPR007019">
    <property type="entry name" value="SURF6"/>
</dbReference>
<protein>
    <submittedName>
        <fullName evidence="6">SURF6-domain-containing protein</fullName>
    </submittedName>
</protein>
<sequence length="472" mass="52155">MDENARKRKRNEEKAGEDASSEDGELGSEQPREGLKRGDAKSKKQKQAEDSANSDAQAKSNEAAEARRKLKEEKKAQKKANQKEKKKAKDAARKAKEDEQKSKQEQTSTAEVAQDSESAPASKNEDNEVEAEDSDESDAAEGVVPEEGLSLEFNEEPETSSSTPNSSGFDASNPQSGRSSISSVAPSTDAPKSSTSNDLKPLKATSEQLKQRLQKRLDELRAARHADGLNGKPARNRQELIEARRQKAEQRKAHKKELRQKAREEEQRLKDEAMARRFSPGGSGSLLASPRSPADSVGSSSNANYSFGRVVFGDGQHADPTLQNVRDQPKRQGAHHDPAAALKAVEAKKARLASMDDERRADIEEKDMWLNAKKRAHGERVRDDTSLLKKALKRKETAKKKSEREWRERIDAVKHGKDMRQQKREENLRKRREEKGGNKGKKKPAAGGGKKKARPGFEGSFKAKAGGGGKKK</sequence>
<feature type="compositionally biased region" description="Basic residues" evidence="4">
    <location>
        <begin position="438"/>
        <end position="454"/>
    </location>
</feature>
<feature type="domain" description="Ribosomal RNA-processing protein 14/surfeit locus protein 6 C-terminal" evidence="5">
    <location>
        <begin position="238"/>
        <end position="440"/>
    </location>
</feature>
<feature type="compositionally biased region" description="Basic and acidic residues" evidence="4">
    <location>
        <begin position="62"/>
        <end position="104"/>
    </location>
</feature>
<organism evidence="6 7">
    <name type="scientific">Aspergillus japonicus CBS 114.51</name>
    <dbReference type="NCBI Taxonomy" id="1448312"/>
    <lineage>
        <taxon>Eukaryota</taxon>
        <taxon>Fungi</taxon>
        <taxon>Dikarya</taxon>
        <taxon>Ascomycota</taxon>
        <taxon>Pezizomycotina</taxon>
        <taxon>Eurotiomycetes</taxon>
        <taxon>Eurotiomycetidae</taxon>
        <taxon>Eurotiales</taxon>
        <taxon>Aspergillaceae</taxon>
        <taxon>Aspergillus</taxon>
        <taxon>Aspergillus subgen. Circumdati</taxon>
    </lineage>
</organism>
<dbReference type="GO" id="GO:0003677">
    <property type="term" value="F:DNA binding"/>
    <property type="evidence" value="ECO:0007669"/>
    <property type="project" value="TreeGrafter"/>
</dbReference>
<keyword evidence="3" id="KW-0539">Nucleus</keyword>
<feature type="region of interest" description="Disordered" evidence="4">
    <location>
        <begin position="1"/>
        <end position="340"/>
    </location>
</feature>
<evidence type="ECO:0000259" key="5">
    <source>
        <dbReference type="Pfam" id="PF04935"/>
    </source>
</evidence>
<dbReference type="AlphaFoldDB" id="A0A8T8WZV3"/>
<dbReference type="Pfam" id="PF04935">
    <property type="entry name" value="SURF6"/>
    <property type="match status" value="1"/>
</dbReference>
<dbReference type="GO" id="GO:0003723">
    <property type="term" value="F:RNA binding"/>
    <property type="evidence" value="ECO:0007669"/>
    <property type="project" value="TreeGrafter"/>
</dbReference>
<dbReference type="InterPro" id="IPR029190">
    <property type="entry name" value="Rrp14/SURF6_C"/>
</dbReference>
<dbReference type="OrthoDB" id="444809at2759"/>
<evidence type="ECO:0000313" key="7">
    <source>
        <dbReference type="Proteomes" id="UP000249497"/>
    </source>
</evidence>
<accession>A0A8T8WZV3</accession>
<feature type="compositionally biased region" description="Acidic residues" evidence="4">
    <location>
        <begin position="127"/>
        <end position="139"/>
    </location>
</feature>
<dbReference type="PANTHER" id="PTHR14369:SF0">
    <property type="entry name" value="SURFEIT LOCUS PROTEIN 6"/>
    <property type="match status" value="1"/>
</dbReference>
<dbReference type="RefSeq" id="XP_025527320.1">
    <property type="nucleotide sequence ID" value="XM_025672128.1"/>
</dbReference>
<gene>
    <name evidence="6" type="ORF">BO86DRAFT_389419</name>
</gene>
<feature type="compositionally biased region" description="Polar residues" evidence="4">
    <location>
        <begin position="105"/>
        <end position="121"/>
    </location>
</feature>
<keyword evidence="7" id="KW-1185">Reference proteome</keyword>
<evidence type="ECO:0000256" key="1">
    <source>
        <dbReference type="ARBA" id="ARBA00004123"/>
    </source>
</evidence>
<feature type="region of interest" description="Disordered" evidence="4">
    <location>
        <begin position="372"/>
        <end position="472"/>
    </location>
</feature>
<feature type="compositionally biased region" description="Basic and acidic residues" evidence="4">
    <location>
        <begin position="30"/>
        <end position="49"/>
    </location>
</feature>
<dbReference type="GeneID" id="37175820"/>
<feature type="compositionally biased region" description="Low complexity" evidence="4">
    <location>
        <begin position="285"/>
        <end position="294"/>
    </location>
</feature>